<evidence type="ECO:0000256" key="1">
    <source>
        <dbReference type="ARBA" id="ARBA00004202"/>
    </source>
</evidence>
<keyword evidence="15" id="KW-1185">Reference proteome</keyword>
<keyword evidence="6" id="KW-0009">Actin-binding</keyword>
<dbReference type="CDD" id="cd22062">
    <property type="entry name" value="WH2_DdVASP-like"/>
    <property type="match status" value="1"/>
</dbReference>
<dbReference type="SMART" id="SM00220">
    <property type="entry name" value="S_TKc"/>
    <property type="match status" value="1"/>
</dbReference>
<dbReference type="InterPro" id="IPR000719">
    <property type="entry name" value="Prot_kinase_dom"/>
</dbReference>
<reference evidence="15" key="1">
    <citation type="journal article" date="2002" name="Science">
        <title>The draft genome of Ciona intestinalis: insights into chordate and vertebrate origins.</title>
        <authorList>
            <person name="Dehal P."/>
            <person name="Satou Y."/>
            <person name="Campbell R.K."/>
            <person name="Chapman J."/>
            <person name="Degnan B."/>
            <person name="De Tomaso A."/>
            <person name="Davidson B."/>
            <person name="Di Gregorio A."/>
            <person name="Gelpke M."/>
            <person name="Goodstein D.M."/>
            <person name="Harafuji N."/>
            <person name="Hastings K.E."/>
            <person name="Ho I."/>
            <person name="Hotta K."/>
            <person name="Huang W."/>
            <person name="Kawashima T."/>
            <person name="Lemaire P."/>
            <person name="Martinez D."/>
            <person name="Meinertzhagen I.A."/>
            <person name="Necula S."/>
            <person name="Nonaka M."/>
            <person name="Putnam N."/>
            <person name="Rash S."/>
            <person name="Saiga H."/>
            <person name="Satake M."/>
            <person name="Terry A."/>
            <person name="Yamada L."/>
            <person name="Wang H.G."/>
            <person name="Awazu S."/>
            <person name="Azumi K."/>
            <person name="Boore J."/>
            <person name="Branno M."/>
            <person name="Chin-Bow S."/>
            <person name="DeSantis R."/>
            <person name="Doyle S."/>
            <person name="Francino P."/>
            <person name="Keys D.N."/>
            <person name="Haga S."/>
            <person name="Hayashi H."/>
            <person name="Hino K."/>
            <person name="Imai K.S."/>
            <person name="Inaba K."/>
            <person name="Kano S."/>
            <person name="Kobayashi K."/>
            <person name="Kobayashi M."/>
            <person name="Lee B.I."/>
            <person name="Makabe K.W."/>
            <person name="Manohar C."/>
            <person name="Matassi G."/>
            <person name="Medina M."/>
            <person name="Mochizuki Y."/>
            <person name="Mount S."/>
            <person name="Morishita T."/>
            <person name="Miura S."/>
            <person name="Nakayama A."/>
            <person name="Nishizaka S."/>
            <person name="Nomoto H."/>
            <person name="Ohta F."/>
            <person name="Oishi K."/>
            <person name="Rigoutsos I."/>
            <person name="Sano M."/>
            <person name="Sasaki A."/>
            <person name="Sasakura Y."/>
            <person name="Shoguchi E."/>
            <person name="Shin-i T."/>
            <person name="Spagnuolo A."/>
            <person name="Stainier D."/>
            <person name="Suzuki M.M."/>
            <person name="Tassy O."/>
            <person name="Takatori N."/>
            <person name="Tokuoka M."/>
            <person name="Yagi K."/>
            <person name="Yoshizaki F."/>
            <person name="Wada S."/>
            <person name="Zhang C."/>
            <person name="Hyatt P.D."/>
            <person name="Larimer F."/>
            <person name="Detter C."/>
            <person name="Doggett N."/>
            <person name="Glavina T."/>
            <person name="Hawkins T."/>
            <person name="Richardson P."/>
            <person name="Lucas S."/>
            <person name="Kohara Y."/>
            <person name="Levine M."/>
            <person name="Satoh N."/>
            <person name="Rokhsar D.S."/>
        </authorList>
    </citation>
    <scope>NUCLEOTIDE SEQUENCE [LARGE SCALE GENOMIC DNA]</scope>
</reference>
<dbReference type="SMART" id="SM00312">
    <property type="entry name" value="PX"/>
    <property type="match status" value="1"/>
</dbReference>
<dbReference type="AlphaFoldDB" id="F7B5G0"/>
<dbReference type="PROSITE" id="PS50195">
    <property type="entry name" value="PX"/>
    <property type="match status" value="1"/>
</dbReference>
<evidence type="ECO:0000259" key="12">
    <source>
        <dbReference type="PROSITE" id="PS50195"/>
    </source>
</evidence>
<comment type="subcellular location">
    <subcellularLocation>
        <location evidence="1">Cell membrane</location>
        <topology evidence="1">Peripheral membrane protein</topology>
    </subcellularLocation>
    <subcellularLocation>
        <location evidence="2">Cytoplasm</location>
    </subcellularLocation>
</comment>
<evidence type="ECO:0000256" key="5">
    <source>
        <dbReference type="ARBA" id="ARBA00023136"/>
    </source>
</evidence>
<evidence type="ECO:0000256" key="7">
    <source>
        <dbReference type="ARBA" id="ARBA00054468"/>
    </source>
</evidence>
<dbReference type="HOGENOM" id="CLU_036868_0_0_1"/>
<dbReference type="Gene3D" id="3.30.1520.10">
    <property type="entry name" value="Phox-like domain"/>
    <property type="match status" value="1"/>
</dbReference>
<dbReference type="GO" id="GO:0005524">
    <property type="term" value="F:ATP binding"/>
    <property type="evidence" value="ECO:0007669"/>
    <property type="project" value="InterPro"/>
</dbReference>
<feature type="compositionally biased region" description="Pro residues" evidence="10">
    <location>
        <begin position="514"/>
        <end position="527"/>
    </location>
</feature>
<dbReference type="GO" id="GO:0050804">
    <property type="term" value="P:modulation of chemical synaptic transmission"/>
    <property type="evidence" value="ECO:0000318"/>
    <property type="project" value="GO_Central"/>
</dbReference>
<feature type="compositionally biased region" description="Low complexity" evidence="10">
    <location>
        <begin position="530"/>
        <end position="547"/>
    </location>
</feature>
<accession>F7B5G0</accession>
<dbReference type="Ensembl" id="ENSCINT00000023191.2">
    <property type="protein sequence ID" value="ENSCINP00000022945.2"/>
    <property type="gene ID" value="ENSCING00000009345.3"/>
</dbReference>
<dbReference type="GO" id="GO:0035091">
    <property type="term" value="F:phosphatidylinositol binding"/>
    <property type="evidence" value="ECO:0007669"/>
    <property type="project" value="InterPro"/>
</dbReference>
<dbReference type="InterPro" id="IPR001683">
    <property type="entry name" value="PX_dom"/>
</dbReference>
<dbReference type="Pfam" id="PF07714">
    <property type="entry name" value="PK_Tyr_Ser-Thr"/>
    <property type="match status" value="1"/>
</dbReference>
<evidence type="ECO:0000256" key="8">
    <source>
        <dbReference type="ARBA" id="ARBA00069935"/>
    </source>
</evidence>
<evidence type="ECO:0000313" key="14">
    <source>
        <dbReference type="Ensembl" id="ENSCINP00000022945.2"/>
    </source>
</evidence>
<dbReference type="PROSITE" id="PS50011">
    <property type="entry name" value="PROTEIN_KINASE_DOM"/>
    <property type="match status" value="1"/>
</dbReference>
<evidence type="ECO:0000259" key="13">
    <source>
        <dbReference type="PROSITE" id="PS51082"/>
    </source>
</evidence>
<dbReference type="InParanoid" id="F7B5G0"/>
<dbReference type="CDD" id="cd06871">
    <property type="entry name" value="PX_MONaKA"/>
    <property type="match status" value="1"/>
</dbReference>
<dbReference type="Pfam" id="PF02205">
    <property type="entry name" value="WH2"/>
    <property type="match status" value="1"/>
</dbReference>
<comment type="function">
    <text evidence="7">Binds to and modulates brain Na,K-ATPase subunits ATP1B1 and ATP1B3 and may thereby participate in the regulation of electrical excitability and synaptic transmission. May not display kinase activity.</text>
</comment>
<dbReference type="FunFam" id="3.30.1520.10:FF:000010">
    <property type="entry name" value="PX domain-containing protein kinase-like protein isoform X6"/>
    <property type="match status" value="1"/>
</dbReference>
<evidence type="ECO:0000313" key="15">
    <source>
        <dbReference type="Proteomes" id="UP000008144"/>
    </source>
</evidence>
<evidence type="ECO:0000256" key="10">
    <source>
        <dbReference type="SAM" id="MobiDB-lite"/>
    </source>
</evidence>
<dbReference type="EMBL" id="EAAA01002138">
    <property type="status" value="NOT_ANNOTATED_CDS"/>
    <property type="molecule type" value="Genomic_DNA"/>
</dbReference>
<dbReference type="GO" id="GO:0003779">
    <property type="term" value="F:actin binding"/>
    <property type="evidence" value="ECO:0007669"/>
    <property type="project" value="UniProtKB-KW"/>
</dbReference>
<feature type="region of interest" description="Disordered" evidence="10">
    <location>
        <begin position="554"/>
        <end position="573"/>
    </location>
</feature>
<evidence type="ECO:0000256" key="3">
    <source>
        <dbReference type="ARBA" id="ARBA00022475"/>
    </source>
</evidence>
<dbReference type="GeneTree" id="ENSGT00390000017669"/>
<keyword evidence="4" id="KW-0963">Cytoplasm</keyword>
<dbReference type="FunFam" id="1.10.510.10:FF:000830">
    <property type="entry name" value="PX domain-containing serine/threonine kinase"/>
    <property type="match status" value="1"/>
</dbReference>
<keyword evidence="5" id="KW-0472">Membrane</keyword>
<dbReference type="GO" id="GO:0005886">
    <property type="term" value="C:plasma membrane"/>
    <property type="evidence" value="ECO:0000318"/>
    <property type="project" value="GO_Central"/>
</dbReference>
<dbReference type="PROSITE" id="PS51082">
    <property type="entry name" value="WH2"/>
    <property type="match status" value="1"/>
</dbReference>
<protein>
    <recommendedName>
        <fullName evidence="8">PX domain-containing protein kinase-like protein</fullName>
    </recommendedName>
    <alternativeName>
        <fullName evidence="9">Modulator of Na,K-ATPase</fullName>
    </alternativeName>
</protein>
<dbReference type="SUPFAM" id="SSF56112">
    <property type="entry name" value="Protein kinase-like (PK-like)"/>
    <property type="match status" value="1"/>
</dbReference>
<evidence type="ECO:0000256" key="6">
    <source>
        <dbReference type="ARBA" id="ARBA00023203"/>
    </source>
</evidence>
<name>F7B5G0_CIOIN</name>
<dbReference type="GO" id="GO:0004672">
    <property type="term" value="F:protein kinase activity"/>
    <property type="evidence" value="ECO:0007669"/>
    <property type="project" value="InterPro"/>
</dbReference>
<dbReference type="InterPro" id="IPR036871">
    <property type="entry name" value="PX_dom_sf"/>
</dbReference>
<proteinExistence type="predicted"/>
<dbReference type="OMA" id="FTQYAST"/>
<keyword evidence="3" id="KW-1003">Cell membrane</keyword>
<reference evidence="14" key="4">
    <citation type="submission" date="2025-09" db="UniProtKB">
        <authorList>
            <consortium name="Ensembl"/>
        </authorList>
    </citation>
    <scope>IDENTIFICATION</scope>
</reference>
<dbReference type="Pfam" id="PF00787">
    <property type="entry name" value="PX"/>
    <property type="match status" value="1"/>
</dbReference>
<dbReference type="InterPro" id="IPR037903">
    <property type="entry name" value="MONaKA_PX"/>
</dbReference>
<feature type="compositionally biased region" description="Basic residues" evidence="10">
    <location>
        <begin position="459"/>
        <end position="470"/>
    </location>
</feature>
<evidence type="ECO:0000259" key="11">
    <source>
        <dbReference type="PROSITE" id="PS50011"/>
    </source>
</evidence>
<dbReference type="PANTHER" id="PTHR22999:SF40">
    <property type="entry name" value="PX DOMAIN-CONTAINING PROTEIN KINASE-LIKE PROTEIN"/>
    <property type="match status" value="1"/>
</dbReference>
<dbReference type="PANTHER" id="PTHR22999">
    <property type="entry name" value="PX SERINE/THREONINE KINASE PXK"/>
    <property type="match status" value="1"/>
</dbReference>
<dbReference type="Gene3D" id="1.10.510.10">
    <property type="entry name" value="Transferase(Phosphotransferase) domain 1"/>
    <property type="match status" value="1"/>
</dbReference>
<evidence type="ECO:0000256" key="4">
    <source>
        <dbReference type="ARBA" id="ARBA00022490"/>
    </source>
</evidence>
<feature type="region of interest" description="Disordered" evidence="10">
    <location>
        <begin position="441"/>
        <end position="547"/>
    </location>
</feature>
<feature type="domain" description="Protein kinase" evidence="11">
    <location>
        <begin position="149"/>
        <end position="397"/>
    </location>
</feature>
<dbReference type="FunCoup" id="F7B5G0">
    <property type="interactions" value="139"/>
</dbReference>
<reference evidence="14" key="3">
    <citation type="submission" date="2025-08" db="UniProtKB">
        <authorList>
            <consortium name="Ensembl"/>
        </authorList>
    </citation>
    <scope>IDENTIFICATION</scope>
</reference>
<evidence type="ECO:0000256" key="9">
    <source>
        <dbReference type="ARBA" id="ARBA00076739"/>
    </source>
</evidence>
<sequence length="573" mass="64210">MSVLEKEQATVIDDTELLTCNITGTETIQSHTEFIIRVQRGPLKENSWQLRRRYNDFVVLHETLKIAGVDLPLPPKKLLGNMEREFIAARQNGLQVLLESVLSHPGLAACDTVKKFLDPNNYNFNQTATELSLQYVSMFLRSEPHWEVVEPLKELGWRLKKSFFLIKPKDQPKQRLLLSWIEYGPSRLLSSKDQAAIMKLLPNMQHPSLYPVNVALANENGALIIRGFHKEGSLRDMLCKTKPSKASYLRRYCNPKVVSCFTLSEIKQYGRQILEVVKFLHDKGLAFHHLHAGNILIEKEVCKLIDIENYMLGIPPYYKQFYSQFRKIHSSESIDVYSFGHLLYEMVYGRQLNKATIDSLPMSSPAEIRSVLESILSVEACKNGLPTLEALLSHPLFADEMVTTVGIKPQLKIPSKLKETFRQYKEAMERKLKDEQKVISQTRRLSKVKAHHSSDSERRRRKLEARKKSQMKLDIVEESPDKSGQYINLFKSGGDGLTPTTPASTTSSTTTPASPAPAVPPPPPPPMANGGSTPAVAPPTAGAGRGALLGSIQGFSKASLKKSVTVDKSGPKV</sequence>
<feature type="domain" description="PX" evidence="12">
    <location>
        <begin position="12"/>
        <end position="124"/>
    </location>
</feature>
<feature type="domain" description="WH2" evidence="13">
    <location>
        <begin position="544"/>
        <end position="563"/>
    </location>
</feature>
<evidence type="ECO:0000256" key="2">
    <source>
        <dbReference type="ARBA" id="ARBA00004496"/>
    </source>
</evidence>
<dbReference type="GO" id="GO:0005737">
    <property type="term" value="C:cytoplasm"/>
    <property type="evidence" value="ECO:0000318"/>
    <property type="project" value="GO_Central"/>
</dbReference>
<dbReference type="InterPro" id="IPR051837">
    <property type="entry name" value="SortingNexin/PXDomain-PKLike"/>
</dbReference>
<dbReference type="InterPro" id="IPR001245">
    <property type="entry name" value="Ser-Thr/Tyr_kinase_cat_dom"/>
</dbReference>
<feature type="compositionally biased region" description="Low complexity" evidence="10">
    <location>
        <begin position="498"/>
        <end position="513"/>
    </location>
</feature>
<dbReference type="InterPro" id="IPR003124">
    <property type="entry name" value="WH2_dom"/>
</dbReference>
<dbReference type="Proteomes" id="UP000008144">
    <property type="component" value="Chromosome 5"/>
</dbReference>
<organism evidence="14 15">
    <name type="scientific">Ciona intestinalis</name>
    <name type="common">Transparent sea squirt</name>
    <name type="synonym">Ascidia intestinalis</name>
    <dbReference type="NCBI Taxonomy" id="7719"/>
    <lineage>
        <taxon>Eukaryota</taxon>
        <taxon>Metazoa</taxon>
        <taxon>Chordata</taxon>
        <taxon>Tunicata</taxon>
        <taxon>Ascidiacea</taxon>
        <taxon>Phlebobranchia</taxon>
        <taxon>Cionidae</taxon>
        <taxon>Ciona</taxon>
    </lineage>
</organism>
<reference evidence="14" key="2">
    <citation type="journal article" date="2008" name="Genome Biol.">
        <title>Improved genome assembly and evidence-based global gene model set for the chordate Ciona intestinalis: new insight into intron and operon populations.</title>
        <authorList>
            <person name="Satou Y."/>
            <person name="Mineta K."/>
            <person name="Ogasawara M."/>
            <person name="Sasakura Y."/>
            <person name="Shoguchi E."/>
            <person name="Ueno K."/>
            <person name="Yamada L."/>
            <person name="Matsumoto J."/>
            <person name="Wasserscheid J."/>
            <person name="Dewar K."/>
            <person name="Wiley G.B."/>
            <person name="Macmil S.L."/>
            <person name="Roe B.A."/>
            <person name="Zeller R.W."/>
            <person name="Hastings K.E."/>
            <person name="Lemaire P."/>
            <person name="Lindquist E."/>
            <person name="Endo T."/>
            <person name="Hotta K."/>
            <person name="Inaba K."/>
        </authorList>
    </citation>
    <scope>NUCLEOTIDE SEQUENCE [LARGE SCALE GENOMIC DNA]</scope>
    <source>
        <strain evidence="14">wild type</strain>
    </source>
</reference>
<dbReference type="InterPro" id="IPR011009">
    <property type="entry name" value="Kinase-like_dom_sf"/>
</dbReference>
<dbReference type="SUPFAM" id="SSF64268">
    <property type="entry name" value="PX domain"/>
    <property type="match status" value="1"/>
</dbReference>